<reference evidence="9 10" key="1">
    <citation type="submission" date="2021-03" db="EMBL/GenBank/DDBJ databases">
        <title>Thermosipho ferrireducens sp.nov., an anaerobic thermophilic iron-reducing bacterium isolated from a deep-sea hydrothermal sulfide deposits.</title>
        <authorList>
            <person name="Zeng X."/>
            <person name="Chen Y."/>
            <person name="Shao Z."/>
        </authorList>
    </citation>
    <scope>NUCLEOTIDE SEQUENCE [LARGE SCALE GENOMIC DNA]</scope>
    <source>
        <strain evidence="9 10">JL129W03</strain>
    </source>
</reference>
<dbReference type="Pfam" id="PF01546">
    <property type="entry name" value="Peptidase_M20"/>
    <property type="match status" value="1"/>
</dbReference>
<dbReference type="Gene3D" id="3.40.630.10">
    <property type="entry name" value="Zn peptidases"/>
    <property type="match status" value="1"/>
</dbReference>
<evidence type="ECO:0000256" key="3">
    <source>
        <dbReference type="ARBA" id="ARBA00022670"/>
    </source>
</evidence>
<keyword evidence="5" id="KW-0378">Hydrolase</keyword>
<dbReference type="SUPFAM" id="SSF55031">
    <property type="entry name" value="Bacterial exopeptidase dimerisation domain"/>
    <property type="match status" value="1"/>
</dbReference>
<keyword evidence="6" id="KW-0862">Zinc</keyword>
<evidence type="ECO:0000256" key="5">
    <source>
        <dbReference type="ARBA" id="ARBA00022801"/>
    </source>
</evidence>
<comment type="similarity">
    <text evidence="2">Belongs to the peptidase M20A family.</text>
</comment>
<comment type="cofactor">
    <cofactor evidence="1">
        <name>Zn(2+)</name>
        <dbReference type="ChEBI" id="CHEBI:29105"/>
    </cofactor>
</comment>
<dbReference type="PANTHER" id="PTHR43808">
    <property type="entry name" value="ACETYLORNITHINE DEACETYLASE"/>
    <property type="match status" value="1"/>
</dbReference>
<proteinExistence type="inferred from homology"/>
<evidence type="ECO:0000256" key="7">
    <source>
        <dbReference type="ARBA" id="ARBA00022997"/>
    </source>
</evidence>
<sequence>MDEKIGSKIDLLVEKYFEQALDSLKTIVGIKSVMNTPEENMPFGEGPAKALLETLRICEQLGFKTLNVDNYAGHVTYGNKGKLYAILGHLDVVPEGDLEKWNSNPYELNIRNGKMYGRGVSDDKGPSIGALYALKIATELVESPENTVRIVFGTNEENGSNCLKYYFKKQPYPDVAVTPDGYFPVIFAEKGNVTYQLSTGLKNDYHTKLLKMNAGVAPNVVPETCEVVIKTEKVNEIEYTIKNHKSNCSFEYTVNGDEITIRSIGKSAHGASPELGINAASCMLELLTKIDFGPGNWIFETLFEKIGKDVNGKGLDIFGEDKISGQLTCNLGILRFEKDRLYAIINIRYPIFFNEEMITIQIKEALKGFDIEEKSHSKPLYVSKDSSLIKSLLNVYRSVTNDESEPIAIGGGTYVRRVPYGVTFGATFPGEDTAMHQPNENWSLESFKKFIRIYARLIYTWLTEDHS</sequence>
<organism evidence="9 10">
    <name type="scientific">Thermosipho ferrireducens</name>
    <dbReference type="NCBI Taxonomy" id="2571116"/>
    <lineage>
        <taxon>Bacteria</taxon>
        <taxon>Thermotogati</taxon>
        <taxon>Thermotogota</taxon>
        <taxon>Thermotogae</taxon>
        <taxon>Thermotogales</taxon>
        <taxon>Fervidobacteriaceae</taxon>
        <taxon>Thermosipho</taxon>
    </lineage>
</organism>
<evidence type="ECO:0000256" key="4">
    <source>
        <dbReference type="ARBA" id="ARBA00022723"/>
    </source>
</evidence>
<evidence type="ECO:0000256" key="1">
    <source>
        <dbReference type="ARBA" id="ARBA00001947"/>
    </source>
</evidence>
<dbReference type="InterPro" id="IPR036264">
    <property type="entry name" value="Bact_exopeptidase_dim_dom"/>
</dbReference>
<gene>
    <name evidence="9" type="primary">pepV</name>
    <name evidence="9" type="ORF">JYK00_07475</name>
</gene>
<dbReference type="SUPFAM" id="SSF53187">
    <property type="entry name" value="Zn-dependent exopeptidases"/>
    <property type="match status" value="1"/>
</dbReference>
<dbReference type="PANTHER" id="PTHR43808:SF31">
    <property type="entry name" value="N-ACETYL-L-CITRULLINE DEACETYLASE"/>
    <property type="match status" value="1"/>
</dbReference>
<name>A0ABX7S4Z8_9BACT</name>
<keyword evidence="10" id="KW-1185">Reference proteome</keyword>
<keyword evidence="7" id="KW-0224">Dipeptidase</keyword>
<dbReference type="NCBIfam" id="TIGR01887">
    <property type="entry name" value="dipeptidaselike"/>
    <property type="match status" value="1"/>
</dbReference>
<evidence type="ECO:0000256" key="6">
    <source>
        <dbReference type="ARBA" id="ARBA00022833"/>
    </source>
</evidence>
<dbReference type="Gene3D" id="3.30.70.360">
    <property type="match status" value="2"/>
</dbReference>
<dbReference type="InterPro" id="IPR010964">
    <property type="entry name" value="M20A_pepV-rel"/>
</dbReference>
<dbReference type="InterPro" id="IPR050072">
    <property type="entry name" value="Peptidase_M20A"/>
</dbReference>
<dbReference type="EMBL" id="CP071446">
    <property type="protein sequence ID" value="QTA37564.1"/>
    <property type="molecule type" value="Genomic_DNA"/>
</dbReference>
<keyword evidence="3" id="KW-0645">Protease</keyword>
<keyword evidence="8" id="KW-0482">Metalloprotease</keyword>
<accession>A0ABX7S4Z8</accession>
<evidence type="ECO:0000256" key="8">
    <source>
        <dbReference type="ARBA" id="ARBA00023049"/>
    </source>
</evidence>
<protein>
    <submittedName>
        <fullName evidence="9">Dipeptidase PepV</fullName>
    </submittedName>
</protein>
<evidence type="ECO:0000256" key="2">
    <source>
        <dbReference type="ARBA" id="ARBA00006247"/>
    </source>
</evidence>
<evidence type="ECO:0000313" key="9">
    <source>
        <dbReference type="EMBL" id="QTA37564.1"/>
    </source>
</evidence>
<dbReference type="RefSeq" id="WP_207566288.1">
    <property type="nucleotide sequence ID" value="NZ_CP071446.1"/>
</dbReference>
<keyword evidence="4" id="KW-0479">Metal-binding</keyword>
<dbReference type="Proteomes" id="UP000671862">
    <property type="component" value="Chromosome"/>
</dbReference>
<dbReference type="NCBIfam" id="NF005591">
    <property type="entry name" value="PRK07318.1"/>
    <property type="match status" value="1"/>
</dbReference>
<dbReference type="InterPro" id="IPR002933">
    <property type="entry name" value="Peptidase_M20"/>
</dbReference>
<evidence type="ECO:0000313" key="10">
    <source>
        <dbReference type="Proteomes" id="UP000671862"/>
    </source>
</evidence>